<evidence type="ECO:0000313" key="6">
    <source>
        <dbReference type="EMBL" id="SEP72722.1"/>
    </source>
</evidence>
<dbReference type="PANTHER" id="PTHR21221">
    <property type="entry name" value="UREIDOGLYCOLATE HYDROLASE"/>
    <property type="match status" value="1"/>
</dbReference>
<protein>
    <recommendedName>
        <fullName evidence="5">Ureidoglycolate lyase</fullName>
        <ecNumber evidence="5">4.3.2.3</ecNumber>
    </recommendedName>
    <alternativeName>
        <fullName evidence="5">Ureidoglycolatase</fullName>
    </alternativeName>
</protein>
<organism evidence="6 7">
    <name type="scientific">Pseudomonas cuatrocienegasensis</name>
    <dbReference type="NCBI Taxonomy" id="543360"/>
    <lineage>
        <taxon>Bacteria</taxon>
        <taxon>Pseudomonadati</taxon>
        <taxon>Pseudomonadota</taxon>
        <taxon>Gammaproteobacteria</taxon>
        <taxon>Pseudomonadales</taxon>
        <taxon>Pseudomonadaceae</taxon>
        <taxon>Pseudomonas</taxon>
    </lineage>
</organism>
<evidence type="ECO:0000256" key="3">
    <source>
        <dbReference type="ARBA" id="ARBA00023239"/>
    </source>
</evidence>
<accession>A0ABY1B213</accession>
<dbReference type="InterPro" id="IPR007247">
    <property type="entry name" value="Ureidogly_lyase"/>
</dbReference>
<evidence type="ECO:0000256" key="1">
    <source>
        <dbReference type="ARBA" id="ARBA00011738"/>
    </source>
</evidence>
<dbReference type="GO" id="GO:0016829">
    <property type="term" value="F:lyase activity"/>
    <property type="evidence" value="ECO:0007669"/>
    <property type="project" value="UniProtKB-KW"/>
</dbReference>
<dbReference type="PIRSF" id="PIRSF017306">
    <property type="entry name" value="Ureidogly_hydro"/>
    <property type="match status" value="1"/>
</dbReference>
<reference evidence="6 7" key="1">
    <citation type="submission" date="2016-10" db="EMBL/GenBank/DDBJ databases">
        <authorList>
            <person name="Varghese N."/>
            <person name="Submissions S."/>
        </authorList>
    </citation>
    <scope>NUCLEOTIDE SEQUENCE [LARGE SCALE GENOMIC DNA]</scope>
    <source>
        <strain evidence="6 7">CIP 109853</strain>
    </source>
</reference>
<dbReference type="InterPro" id="IPR023525">
    <property type="entry name" value="Ureidogly_lyase_bac"/>
</dbReference>
<evidence type="ECO:0000256" key="4">
    <source>
        <dbReference type="ARBA" id="ARBA00047684"/>
    </source>
</evidence>
<dbReference type="PANTHER" id="PTHR21221:SF1">
    <property type="entry name" value="UREIDOGLYCOLATE LYASE"/>
    <property type="match status" value="1"/>
</dbReference>
<proteinExistence type="inferred from homology"/>
<dbReference type="Pfam" id="PF04115">
    <property type="entry name" value="Ureidogly_lyase"/>
    <property type="match status" value="1"/>
</dbReference>
<dbReference type="HAMAP" id="MF_00616">
    <property type="entry name" value="Ureidogly_lyase"/>
    <property type="match status" value="1"/>
</dbReference>
<keyword evidence="3 5" id="KW-0456">Lyase</keyword>
<gene>
    <name evidence="5" type="primary">allA</name>
    <name evidence="6" type="ORF">SAMN05216600_101433</name>
</gene>
<name>A0ABY1B213_9PSED</name>
<dbReference type="EC" id="4.3.2.3" evidence="5"/>
<dbReference type="InterPro" id="IPR011051">
    <property type="entry name" value="RmlC_Cupin_sf"/>
</dbReference>
<dbReference type="NCBIfam" id="NF009932">
    <property type="entry name" value="PRK13395.1"/>
    <property type="match status" value="1"/>
</dbReference>
<dbReference type="InterPro" id="IPR024060">
    <property type="entry name" value="Ureidoglycolate_lyase_dom_sf"/>
</dbReference>
<dbReference type="Gene3D" id="2.60.120.480">
    <property type="entry name" value="Ureidoglycolate hydrolase"/>
    <property type="match status" value="1"/>
</dbReference>
<keyword evidence="7" id="KW-1185">Reference proteome</keyword>
<dbReference type="SUPFAM" id="SSF51182">
    <property type="entry name" value="RmlC-like cupins"/>
    <property type="match status" value="1"/>
</dbReference>
<dbReference type="RefSeq" id="WP_069516746.1">
    <property type="nucleotide sequence ID" value="NZ_FOFP01000001.1"/>
</dbReference>
<comment type="function">
    <text evidence="5">Catalyzes the catabolism of the allantoin degradation intermediate (S)-ureidoglycolate, generating urea and glyoxylate. Involved in the utilization of allantoin as nitrogen source.</text>
</comment>
<comment type="subunit">
    <text evidence="1 5">Homodimer.</text>
</comment>
<comment type="cofactor">
    <cofactor evidence="5">
        <name>Ni(2+)</name>
        <dbReference type="ChEBI" id="CHEBI:49786"/>
    </cofactor>
</comment>
<comment type="catalytic activity">
    <reaction evidence="4 5">
        <text>(S)-ureidoglycolate = urea + glyoxylate</text>
        <dbReference type="Rhea" id="RHEA:11304"/>
        <dbReference type="ChEBI" id="CHEBI:16199"/>
        <dbReference type="ChEBI" id="CHEBI:36655"/>
        <dbReference type="ChEBI" id="CHEBI:57296"/>
        <dbReference type="EC" id="4.3.2.3"/>
    </reaction>
</comment>
<dbReference type="NCBIfam" id="NF002949">
    <property type="entry name" value="PRK03606.1-2"/>
    <property type="match status" value="1"/>
</dbReference>
<dbReference type="CDD" id="cd20298">
    <property type="entry name" value="cupin_UAH"/>
    <property type="match status" value="1"/>
</dbReference>
<comment type="pathway">
    <text evidence="5">Nitrogen metabolism; (S)-allantoin degradation.</text>
</comment>
<dbReference type="EMBL" id="FOFP01000001">
    <property type="protein sequence ID" value="SEP72722.1"/>
    <property type="molecule type" value="Genomic_DNA"/>
</dbReference>
<evidence type="ECO:0000256" key="5">
    <source>
        <dbReference type="HAMAP-Rule" id="MF_00616"/>
    </source>
</evidence>
<dbReference type="Proteomes" id="UP000198512">
    <property type="component" value="Unassembled WGS sequence"/>
</dbReference>
<evidence type="ECO:0000256" key="2">
    <source>
        <dbReference type="ARBA" id="ARBA00022631"/>
    </source>
</evidence>
<comment type="caution">
    <text evidence="6">The sequence shown here is derived from an EMBL/GenBank/DDBJ whole genome shotgun (WGS) entry which is preliminary data.</text>
</comment>
<dbReference type="InterPro" id="IPR047233">
    <property type="entry name" value="UAH_cupin"/>
</dbReference>
<sequence length="167" mass="18622">MRTLIIEPLSKAAFAPFGEVIETDDSAFFMINNGSTQRYHQLATVQTNTPDDQAIISIFRAEALPMPLTIRMLERHPQGSQAFVPLLGNPFLIVVAPPGDVPVSGSVRAFRSNGRQGINYHRGVWHHPVLTIEKRDDFLVVDRSGPGPNCDEHFFEAHEYLLLAPHP</sequence>
<keyword evidence="2 5" id="KW-0659">Purine metabolism</keyword>
<comment type="similarity">
    <text evidence="5">Belongs to the ureidoglycolate lyase family.</text>
</comment>
<evidence type="ECO:0000313" key="7">
    <source>
        <dbReference type="Proteomes" id="UP000198512"/>
    </source>
</evidence>